<evidence type="ECO:0000313" key="2">
    <source>
        <dbReference type="EMBL" id="KAF4669778.1"/>
    </source>
</evidence>
<feature type="signal peptide" evidence="1">
    <location>
        <begin position="1"/>
        <end position="19"/>
    </location>
</feature>
<organism evidence="2 3">
    <name type="scientific">Perkinsus chesapeaki</name>
    <name type="common">Clam parasite</name>
    <name type="synonym">Perkinsus andrewsi</name>
    <dbReference type="NCBI Taxonomy" id="330153"/>
    <lineage>
        <taxon>Eukaryota</taxon>
        <taxon>Sar</taxon>
        <taxon>Alveolata</taxon>
        <taxon>Perkinsozoa</taxon>
        <taxon>Perkinsea</taxon>
        <taxon>Perkinsida</taxon>
        <taxon>Perkinsidae</taxon>
        <taxon>Perkinsus</taxon>
    </lineage>
</organism>
<evidence type="ECO:0000256" key="1">
    <source>
        <dbReference type="SAM" id="SignalP"/>
    </source>
</evidence>
<accession>A0A7J6MDU9</accession>
<feature type="chain" id="PRO_5029579298" evidence="1">
    <location>
        <begin position="20"/>
        <end position="170"/>
    </location>
</feature>
<comment type="caution">
    <text evidence="2">The sequence shown here is derived from an EMBL/GenBank/DDBJ whole genome shotgun (WGS) entry which is preliminary data.</text>
</comment>
<dbReference type="Proteomes" id="UP000591131">
    <property type="component" value="Unassembled WGS sequence"/>
</dbReference>
<gene>
    <name evidence="2" type="ORF">FOL47_002365</name>
</gene>
<name>A0A7J6MDU9_PERCH</name>
<dbReference type="AlphaFoldDB" id="A0A7J6MDU9"/>
<sequence>MHLGATFICLVAVVTVVWSFPTPPANQLKEYVDKVHQAWIDTYIAQHPDNPHRIKVELKNAKGDVKWVNEGQSLPGYTPTGKEIDLVKMRGSDLPDQFRVPMEKWGDLLYMFMKQPVREAYANLVHERWMRANAWEKDMHPELFVDYELLTEPEKDKDRYFVDYAEDIFK</sequence>
<proteinExistence type="predicted"/>
<reference evidence="2 3" key="1">
    <citation type="submission" date="2020-04" db="EMBL/GenBank/DDBJ databases">
        <title>Perkinsus chesapeaki whole genome sequence.</title>
        <authorList>
            <person name="Bogema D.R."/>
        </authorList>
    </citation>
    <scope>NUCLEOTIDE SEQUENCE [LARGE SCALE GENOMIC DNA]</scope>
    <source>
        <strain evidence="2">ATCC PRA-425</strain>
    </source>
</reference>
<keyword evidence="3" id="KW-1185">Reference proteome</keyword>
<keyword evidence="1" id="KW-0732">Signal</keyword>
<evidence type="ECO:0000313" key="3">
    <source>
        <dbReference type="Proteomes" id="UP000591131"/>
    </source>
</evidence>
<protein>
    <submittedName>
        <fullName evidence="2">Uncharacterized protein</fullName>
    </submittedName>
</protein>
<dbReference type="EMBL" id="JAAPAO010000164">
    <property type="protein sequence ID" value="KAF4669778.1"/>
    <property type="molecule type" value="Genomic_DNA"/>
</dbReference>